<dbReference type="PANTHER" id="PTHR43092">
    <property type="entry name" value="L-CYSTEINE DESULFHYDRASE"/>
    <property type="match status" value="1"/>
</dbReference>
<comment type="caution">
    <text evidence="3">The sequence shown here is derived from an EMBL/GenBank/DDBJ whole genome shotgun (WGS) entry which is preliminary data.</text>
</comment>
<evidence type="ECO:0000256" key="1">
    <source>
        <dbReference type="ARBA" id="ARBA00022898"/>
    </source>
</evidence>
<keyword evidence="4" id="KW-1185">Reference proteome</keyword>
<evidence type="ECO:0000259" key="2">
    <source>
        <dbReference type="Pfam" id="PF00266"/>
    </source>
</evidence>
<protein>
    <submittedName>
        <fullName evidence="3">Isopenicillin-N epimerase</fullName>
        <ecNumber evidence="3">5.1.1.17</ecNumber>
    </submittedName>
</protein>
<keyword evidence="1" id="KW-0663">Pyridoxal phosphate</keyword>
<accession>A0ABS4YZI1</accession>
<dbReference type="Pfam" id="PF00266">
    <property type="entry name" value="Aminotran_5"/>
    <property type="match status" value="1"/>
</dbReference>
<evidence type="ECO:0000313" key="4">
    <source>
        <dbReference type="Proteomes" id="UP000711614"/>
    </source>
</evidence>
<keyword evidence="3" id="KW-0413">Isomerase</keyword>
<reference evidence="3 4" key="1">
    <citation type="submission" date="2021-03" db="EMBL/GenBank/DDBJ databases">
        <title>Sequencing the genomes of 1000 actinobacteria strains.</title>
        <authorList>
            <person name="Klenk H.-P."/>
        </authorList>
    </citation>
    <scope>NUCLEOTIDE SEQUENCE [LARGE SCALE GENOMIC DNA]</scope>
    <source>
        <strain evidence="3 4">DSM 16005</strain>
    </source>
</reference>
<dbReference type="SUPFAM" id="SSF53383">
    <property type="entry name" value="PLP-dependent transferases"/>
    <property type="match status" value="1"/>
</dbReference>
<dbReference type="GO" id="GO:0045439">
    <property type="term" value="F:isopenicillin-N epimerase activity"/>
    <property type="evidence" value="ECO:0007669"/>
    <property type="project" value="UniProtKB-EC"/>
</dbReference>
<organism evidence="3 4">
    <name type="scientific">Arthrobacter stackebrandtii</name>
    <dbReference type="NCBI Taxonomy" id="272161"/>
    <lineage>
        <taxon>Bacteria</taxon>
        <taxon>Bacillati</taxon>
        <taxon>Actinomycetota</taxon>
        <taxon>Actinomycetes</taxon>
        <taxon>Micrococcales</taxon>
        <taxon>Micrococcaceae</taxon>
        <taxon>Arthrobacter</taxon>
    </lineage>
</organism>
<dbReference type="RefSeq" id="WP_209681621.1">
    <property type="nucleotide sequence ID" value="NZ_JAGIOI010000001.1"/>
</dbReference>
<dbReference type="EMBL" id="JAGIOI010000001">
    <property type="protein sequence ID" value="MBP2413985.1"/>
    <property type="molecule type" value="Genomic_DNA"/>
</dbReference>
<dbReference type="Proteomes" id="UP000711614">
    <property type="component" value="Unassembled WGS sequence"/>
</dbReference>
<evidence type="ECO:0000313" key="3">
    <source>
        <dbReference type="EMBL" id="MBP2413985.1"/>
    </source>
</evidence>
<dbReference type="EC" id="5.1.1.17" evidence="3"/>
<dbReference type="InterPro" id="IPR015422">
    <property type="entry name" value="PyrdxlP-dep_Trfase_small"/>
</dbReference>
<dbReference type="Gene3D" id="3.40.640.10">
    <property type="entry name" value="Type I PLP-dependent aspartate aminotransferase-like (Major domain)"/>
    <property type="match status" value="1"/>
</dbReference>
<gene>
    <name evidence="3" type="ORF">JOF48_002784</name>
</gene>
<sequence length="410" mass="43337">MPSTAPTAPSSVLTPEGEPAVADWTLAPDSIHLNHGSFGAVPRVAQERALELRREMEANPCTWFKGQPARLAAARAGIAEHLRVRAGDLALVTNASAGASAVYNSLPFRDGVEIVVTNHGYGAVTEGARRIARRHNGLVRTAEVPLDADAALAVERVMEQVGGRTGLIVVDQITSATARRLPVEEIAAAAKELGVPVLVDGAHAPGVLASPVPDVDGFWIGNLHKFSCAPRGTAALVARGPFREHLRPLIDSWGYPHAFPDSFDHVGTQDVTPWLAASASLESIGERFGWDTFRSYAAQLAGYGADVIAQAFAALDGVPAAVEVGMPVGPLRLVRLPDGLPWPGADVGAIRTMLSGSLGFETAITQFDGVGYLRLSAHLYNTPADYEAFAERAVPELVRLARAGRARTQP</sequence>
<name>A0ABS4YZI1_9MICC</name>
<dbReference type="InterPro" id="IPR000192">
    <property type="entry name" value="Aminotrans_V_dom"/>
</dbReference>
<proteinExistence type="predicted"/>
<feature type="domain" description="Aminotransferase class V" evidence="2">
    <location>
        <begin position="71"/>
        <end position="309"/>
    </location>
</feature>
<dbReference type="PANTHER" id="PTHR43092:SF2">
    <property type="entry name" value="HERCYNYLCYSTEINE SULFOXIDE LYASE"/>
    <property type="match status" value="1"/>
</dbReference>
<dbReference type="Gene3D" id="3.90.1150.10">
    <property type="entry name" value="Aspartate Aminotransferase, domain 1"/>
    <property type="match status" value="1"/>
</dbReference>
<dbReference type="InterPro" id="IPR015424">
    <property type="entry name" value="PyrdxlP-dep_Trfase"/>
</dbReference>
<dbReference type="InterPro" id="IPR015421">
    <property type="entry name" value="PyrdxlP-dep_Trfase_major"/>
</dbReference>